<evidence type="ECO:0000313" key="2">
    <source>
        <dbReference type="EMBL" id="KAK4150020.1"/>
    </source>
</evidence>
<evidence type="ECO:0000256" key="1">
    <source>
        <dbReference type="SAM" id="MobiDB-lite"/>
    </source>
</evidence>
<protein>
    <submittedName>
        <fullName evidence="2">Uncharacterized protein</fullName>
    </submittedName>
</protein>
<organism evidence="2 3">
    <name type="scientific">Chaetomidium leptoderma</name>
    <dbReference type="NCBI Taxonomy" id="669021"/>
    <lineage>
        <taxon>Eukaryota</taxon>
        <taxon>Fungi</taxon>
        <taxon>Dikarya</taxon>
        <taxon>Ascomycota</taxon>
        <taxon>Pezizomycotina</taxon>
        <taxon>Sordariomycetes</taxon>
        <taxon>Sordariomycetidae</taxon>
        <taxon>Sordariales</taxon>
        <taxon>Chaetomiaceae</taxon>
        <taxon>Chaetomidium</taxon>
    </lineage>
</organism>
<keyword evidence="3" id="KW-1185">Reference proteome</keyword>
<accession>A0AAN6ZSA9</accession>
<dbReference type="AlphaFoldDB" id="A0AAN6ZSA9"/>
<reference evidence="2" key="2">
    <citation type="submission" date="2023-05" db="EMBL/GenBank/DDBJ databases">
        <authorList>
            <consortium name="Lawrence Berkeley National Laboratory"/>
            <person name="Steindorff A."/>
            <person name="Hensen N."/>
            <person name="Bonometti L."/>
            <person name="Westerberg I."/>
            <person name="Brannstrom I.O."/>
            <person name="Guillou S."/>
            <person name="Cros-Aarteil S."/>
            <person name="Calhoun S."/>
            <person name="Haridas S."/>
            <person name="Kuo A."/>
            <person name="Mondo S."/>
            <person name="Pangilinan J."/>
            <person name="Riley R."/>
            <person name="Labutti K."/>
            <person name="Andreopoulos B."/>
            <person name="Lipzen A."/>
            <person name="Chen C."/>
            <person name="Yanf M."/>
            <person name="Daum C."/>
            <person name="Ng V."/>
            <person name="Clum A."/>
            <person name="Ohm R."/>
            <person name="Martin F."/>
            <person name="Silar P."/>
            <person name="Natvig D."/>
            <person name="Lalanne C."/>
            <person name="Gautier V."/>
            <person name="Ament-Velasquez S.L."/>
            <person name="Kruys A."/>
            <person name="Hutchinson M.I."/>
            <person name="Powell A.J."/>
            <person name="Barry K."/>
            <person name="Miller A.N."/>
            <person name="Grigoriev I.V."/>
            <person name="Debuchy R."/>
            <person name="Gladieux P."/>
            <person name="Thoren M.H."/>
            <person name="Johannesson H."/>
        </authorList>
    </citation>
    <scope>NUCLEOTIDE SEQUENCE</scope>
    <source>
        <strain evidence="2">CBS 538.74</strain>
    </source>
</reference>
<sequence length="126" mass="13860">MVENIIRAFDTRIAVQQKELADAHLKFNFASCELAAYKHAADGNAGDKDSTMPYPTAFTGNDKDSAKRTNAFQFNNQKTKILYAAALLEGAAADGKTGEEFMKYLADKYATLDLAANAENKLRMIK</sequence>
<feature type="region of interest" description="Disordered" evidence="1">
    <location>
        <begin position="43"/>
        <end position="62"/>
    </location>
</feature>
<reference evidence="2" key="1">
    <citation type="journal article" date="2023" name="Mol. Phylogenet. Evol.">
        <title>Genome-scale phylogeny and comparative genomics of the fungal order Sordariales.</title>
        <authorList>
            <person name="Hensen N."/>
            <person name="Bonometti L."/>
            <person name="Westerberg I."/>
            <person name="Brannstrom I.O."/>
            <person name="Guillou S."/>
            <person name="Cros-Aarteil S."/>
            <person name="Calhoun S."/>
            <person name="Haridas S."/>
            <person name="Kuo A."/>
            <person name="Mondo S."/>
            <person name="Pangilinan J."/>
            <person name="Riley R."/>
            <person name="LaButti K."/>
            <person name="Andreopoulos B."/>
            <person name="Lipzen A."/>
            <person name="Chen C."/>
            <person name="Yan M."/>
            <person name="Daum C."/>
            <person name="Ng V."/>
            <person name="Clum A."/>
            <person name="Steindorff A."/>
            <person name="Ohm R.A."/>
            <person name="Martin F."/>
            <person name="Silar P."/>
            <person name="Natvig D.O."/>
            <person name="Lalanne C."/>
            <person name="Gautier V."/>
            <person name="Ament-Velasquez S.L."/>
            <person name="Kruys A."/>
            <person name="Hutchinson M.I."/>
            <person name="Powell A.J."/>
            <person name="Barry K."/>
            <person name="Miller A.N."/>
            <person name="Grigoriev I.V."/>
            <person name="Debuchy R."/>
            <person name="Gladieux P."/>
            <person name="Hiltunen Thoren M."/>
            <person name="Johannesson H."/>
        </authorList>
    </citation>
    <scope>NUCLEOTIDE SEQUENCE</scope>
    <source>
        <strain evidence="2">CBS 538.74</strain>
    </source>
</reference>
<evidence type="ECO:0000313" key="3">
    <source>
        <dbReference type="Proteomes" id="UP001302745"/>
    </source>
</evidence>
<dbReference type="Proteomes" id="UP001302745">
    <property type="component" value="Unassembled WGS sequence"/>
</dbReference>
<name>A0AAN6ZSA9_9PEZI</name>
<proteinExistence type="predicted"/>
<comment type="caution">
    <text evidence="2">The sequence shown here is derived from an EMBL/GenBank/DDBJ whole genome shotgun (WGS) entry which is preliminary data.</text>
</comment>
<dbReference type="EMBL" id="MU857103">
    <property type="protein sequence ID" value="KAK4150020.1"/>
    <property type="molecule type" value="Genomic_DNA"/>
</dbReference>
<gene>
    <name evidence="2" type="ORF">C8A00DRAFT_37378</name>
</gene>